<feature type="domain" description="BIG2" evidence="3">
    <location>
        <begin position="27"/>
        <end position="95"/>
    </location>
</feature>
<dbReference type="SUPFAM" id="SSF49373">
    <property type="entry name" value="Invasin/intimin cell-adhesion fragments"/>
    <property type="match status" value="2"/>
</dbReference>
<evidence type="ECO:0000256" key="1">
    <source>
        <dbReference type="SAM" id="MobiDB-lite"/>
    </source>
</evidence>
<dbReference type="Gene3D" id="2.60.40.1080">
    <property type="match status" value="2"/>
</dbReference>
<reference evidence="4 5" key="1">
    <citation type="submission" date="2020-08" db="EMBL/GenBank/DDBJ databases">
        <title>Genome public.</title>
        <authorList>
            <person name="Liu C."/>
            <person name="Sun Q."/>
        </authorList>
    </citation>
    <scope>NUCLEOTIDE SEQUENCE [LARGE SCALE GENOMIC DNA]</scope>
    <source>
        <strain evidence="4 5">27-44</strain>
    </source>
</reference>
<evidence type="ECO:0000313" key="4">
    <source>
        <dbReference type="EMBL" id="MBC5741004.1"/>
    </source>
</evidence>
<proteinExistence type="predicted"/>
<dbReference type="Pfam" id="PF02368">
    <property type="entry name" value="Big_2"/>
    <property type="match status" value="2"/>
</dbReference>
<gene>
    <name evidence="4" type="ORF">H8Z79_11210</name>
</gene>
<organism evidence="4 5">
    <name type="scientific">Blautia intestinalis</name>
    <dbReference type="NCBI Taxonomy" id="2763028"/>
    <lineage>
        <taxon>Bacteria</taxon>
        <taxon>Bacillati</taxon>
        <taxon>Bacillota</taxon>
        <taxon>Clostridia</taxon>
        <taxon>Lachnospirales</taxon>
        <taxon>Lachnospiraceae</taxon>
        <taxon>Blautia</taxon>
    </lineage>
</organism>
<feature type="signal peptide" evidence="2">
    <location>
        <begin position="1"/>
        <end position="27"/>
    </location>
</feature>
<evidence type="ECO:0000256" key="2">
    <source>
        <dbReference type="SAM" id="SignalP"/>
    </source>
</evidence>
<keyword evidence="5" id="KW-1185">Reference proteome</keyword>
<accession>A0ABR7I3H2</accession>
<dbReference type="SMART" id="SM00635">
    <property type="entry name" value="BID_2"/>
    <property type="match status" value="2"/>
</dbReference>
<dbReference type="RefSeq" id="WP_118039165.1">
    <property type="nucleotide sequence ID" value="NZ_JACOQE010000006.1"/>
</dbReference>
<evidence type="ECO:0000259" key="3">
    <source>
        <dbReference type="SMART" id="SM00635"/>
    </source>
</evidence>
<protein>
    <submittedName>
        <fullName evidence="4">Ig-like domain-containing protein</fullName>
    </submittedName>
</protein>
<feature type="chain" id="PRO_5046503748" evidence="2">
    <location>
        <begin position="28"/>
        <end position="241"/>
    </location>
</feature>
<comment type="caution">
    <text evidence="4">The sequence shown here is derived from an EMBL/GenBank/DDBJ whole genome shotgun (WGS) entry which is preliminary data.</text>
</comment>
<feature type="compositionally biased region" description="Low complexity" evidence="1">
    <location>
        <begin position="176"/>
        <end position="194"/>
    </location>
</feature>
<dbReference type="EMBL" id="JACOQE010000006">
    <property type="protein sequence ID" value="MBC5741004.1"/>
    <property type="molecule type" value="Genomic_DNA"/>
</dbReference>
<sequence>MKKKSKILSLLLAMVMLLSMCAIPVQAADTLQNQAKKVVMFVGQKTTIKTPVKMTFKSSNPKVAAVNSNGKVTAKAKGNATVTAKTSKVTWTYKIKVEKPKLSNTRLSVYTKTSKQLKLKGTSRKVTWSSSAPSVVSVNKKGKITARRTGKATITAKVNGVKYKCKVTVKTRSKKSSGSSGQSSGKPSGQASSSGVNGYVWIPATGSKYHSSASCSGMHSPRQVSISQAISMGYSACKKCY</sequence>
<evidence type="ECO:0000313" key="5">
    <source>
        <dbReference type="Proteomes" id="UP000633936"/>
    </source>
</evidence>
<name>A0ABR7I3H2_9FIRM</name>
<keyword evidence="2" id="KW-0732">Signal</keyword>
<feature type="domain" description="BIG2" evidence="3">
    <location>
        <begin position="96"/>
        <end position="168"/>
    </location>
</feature>
<dbReference type="InterPro" id="IPR008964">
    <property type="entry name" value="Invasin/intimin_cell_adhesion"/>
</dbReference>
<feature type="region of interest" description="Disordered" evidence="1">
    <location>
        <begin position="172"/>
        <end position="194"/>
    </location>
</feature>
<dbReference type="Proteomes" id="UP000633936">
    <property type="component" value="Unassembled WGS sequence"/>
</dbReference>
<dbReference type="InterPro" id="IPR003343">
    <property type="entry name" value="Big_2"/>
</dbReference>